<dbReference type="AlphaFoldDB" id="A0A120A0P4"/>
<dbReference type="Proteomes" id="UP000056419">
    <property type="component" value="Unassembled WGS sequence"/>
</dbReference>
<evidence type="ECO:0000313" key="2">
    <source>
        <dbReference type="Proteomes" id="UP000056419"/>
    </source>
</evidence>
<dbReference type="InterPro" id="IPR027848">
    <property type="entry name" value="DUF4494"/>
</dbReference>
<sequence>MSKGFNYFRIKMAYKGTNDQGAIVTIKSEDLVMATCYTEAEQIAYKLAEGKDEFGEVDIEIVRTKIAEVAYNDTFVTDTELICGLISYFFEESEDTEVGLYQVALVFYDTDEKSGKTKTSNSTIYVPAYSSAEAIENIRIYLKQVGETREYTIRNVKYDKAQSVMVTPEVHKNNIIP</sequence>
<reference evidence="1 2" key="1">
    <citation type="journal article" date="2016" name="BMC Genomics">
        <title>Type VI secretion systems of human gut Bacteroidales segregate into three genetic architectures, two of which are contained on mobile genetic elements.</title>
        <authorList>
            <person name="Coyne M.J."/>
            <person name="Roelofs K.G."/>
            <person name="Comstock L.E."/>
        </authorList>
    </citation>
    <scope>NUCLEOTIDE SEQUENCE [LARGE SCALE GENOMIC DNA]</scope>
    <source>
        <strain evidence="1 2">CL09T03C01</strain>
    </source>
</reference>
<accession>A0A120A0P4</accession>
<evidence type="ECO:0008006" key="3">
    <source>
        <dbReference type="Google" id="ProtNLM"/>
    </source>
</evidence>
<dbReference type="Pfam" id="PF14902">
    <property type="entry name" value="DUF4494"/>
    <property type="match status" value="1"/>
</dbReference>
<name>A0A120A0P4_BACSE</name>
<dbReference type="STRING" id="46506.AA415_02933"/>
<dbReference type="RefSeq" id="WP_060386510.1">
    <property type="nucleotide sequence ID" value="NZ_JADNNX010000018.1"/>
</dbReference>
<gene>
    <name evidence="1" type="ORF">AA415_02933</name>
</gene>
<dbReference type="EMBL" id="LRGC01000021">
    <property type="protein sequence ID" value="KWR52346.1"/>
    <property type="molecule type" value="Genomic_DNA"/>
</dbReference>
<protein>
    <recommendedName>
        <fullName evidence="3">DUF4494 domain-containing protein</fullName>
    </recommendedName>
</protein>
<evidence type="ECO:0000313" key="1">
    <source>
        <dbReference type="EMBL" id="KWR52346.1"/>
    </source>
</evidence>
<comment type="caution">
    <text evidence="1">The sequence shown here is derived from an EMBL/GenBank/DDBJ whole genome shotgun (WGS) entry which is preliminary data.</text>
</comment>
<dbReference type="PATRIC" id="fig|46506.5.peg.3161"/>
<proteinExistence type="predicted"/>
<organism evidence="1 2">
    <name type="scientific">Bacteroides stercoris</name>
    <dbReference type="NCBI Taxonomy" id="46506"/>
    <lineage>
        <taxon>Bacteria</taxon>
        <taxon>Pseudomonadati</taxon>
        <taxon>Bacteroidota</taxon>
        <taxon>Bacteroidia</taxon>
        <taxon>Bacteroidales</taxon>
        <taxon>Bacteroidaceae</taxon>
        <taxon>Bacteroides</taxon>
    </lineage>
</organism>
<keyword evidence="2" id="KW-1185">Reference proteome</keyword>